<evidence type="ECO:0008006" key="3">
    <source>
        <dbReference type="Google" id="ProtNLM"/>
    </source>
</evidence>
<dbReference type="RefSeq" id="WP_211321297.1">
    <property type="nucleotide sequence ID" value="NZ_QKLU01000001.1"/>
</dbReference>
<gene>
    <name evidence="1" type="ORF">B0O44_101607</name>
</gene>
<evidence type="ECO:0000313" key="1">
    <source>
        <dbReference type="EMBL" id="PYF77128.1"/>
    </source>
</evidence>
<protein>
    <recommendedName>
        <fullName evidence="3">DSBA-like thioredoxin domain-containing protein</fullName>
    </recommendedName>
</protein>
<accession>A0A318UPX3</accession>
<dbReference type="SUPFAM" id="SSF52833">
    <property type="entry name" value="Thioredoxin-like"/>
    <property type="match status" value="1"/>
</dbReference>
<dbReference type="CDD" id="cd03025">
    <property type="entry name" value="DsbA_FrnE_like"/>
    <property type="match status" value="1"/>
</dbReference>
<dbReference type="Gene3D" id="1.10.472.60">
    <property type="entry name" value="putative protein disulfide isomerase domain"/>
    <property type="match status" value="1"/>
</dbReference>
<proteinExistence type="predicted"/>
<sequence>MTQLIYIMDPLCGWCYGNSHNITALFESHRTGFNFKIIPAGMWAGANTRMQSPQMAAYFKKHDQQISRLTGTVFGEAYFSFIEQHPVQLDSEIPSRAIITVQELWPQQNVNFMVAVQQARYLHGKDLNPQDTYKVICSGLNIDPEAFTNAFNTREMHLKTLASFNQALQYASSYPTLLLEKEGKLYLIEQGYASLKDIEEKITSLIGH</sequence>
<evidence type="ECO:0000313" key="2">
    <source>
        <dbReference type="Proteomes" id="UP000248198"/>
    </source>
</evidence>
<keyword evidence="2" id="KW-1185">Reference proteome</keyword>
<dbReference type="Proteomes" id="UP000248198">
    <property type="component" value="Unassembled WGS sequence"/>
</dbReference>
<comment type="caution">
    <text evidence="1">The sequence shown here is derived from an EMBL/GenBank/DDBJ whole genome shotgun (WGS) entry which is preliminary data.</text>
</comment>
<reference evidence="1 2" key="1">
    <citation type="submission" date="2018-06" db="EMBL/GenBank/DDBJ databases">
        <title>Genomic Encyclopedia of Archaeal and Bacterial Type Strains, Phase II (KMG-II): from individual species to whole genera.</title>
        <authorList>
            <person name="Goeker M."/>
        </authorList>
    </citation>
    <scope>NUCLEOTIDE SEQUENCE [LARGE SCALE GENOMIC DNA]</scope>
    <source>
        <strain evidence="1 2">DSM 27372</strain>
    </source>
</reference>
<dbReference type="InterPro" id="IPR036249">
    <property type="entry name" value="Thioredoxin-like_sf"/>
</dbReference>
<name>A0A318UPX3_9SPHI</name>
<organism evidence="1 2">
    <name type="scientific">Pedobacter nutrimenti</name>
    <dbReference type="NCBI Taxonomy" id="1241337"/>
    <lineage>
        <taxon>Bacteria</taxon>
        <taxon>Pseudomonadati</taxon>
        <taxon>Bacteroidota</taxon>
        <taxon>Sphingobacteriia</taxon>
        <taxon>Sphingobacteriales</taxon>
        <taxon>Sphingobacteriaceae</taxon>
        <taxon>Pedobacter</taxon>
    </lineage>
</organism>
<dbReference type="EMBL" id="QKLU01000001">
    <property type="protein sequence ID" value="PYF77128.1"/>
    <property type="molecule type" value="Genomic_DNA"/>
</dbReference>
<dbReference type="Gene3D" id="3.40.30.10">
    <property type="entry name" value="Glutaredoxin"/>
    <property type="match status" value="1"/>
</dbReference>
<dbReference type="AlphaFoldDB" id="A0A318UPX3"/>